<sequence>MILHFGLLYISCALVARPHSQPSLQANSSQTRLRGFPCGERVLKNREGDRLWQEARGGSEADEGVDRASCQILFKMILSTSNSRAENF</sequence>
<proteinExistence type="predicted"/>
<accession>A0A1F8F4T8</accession>
<protein>
    <submittedName>
        <fullName evidence="1">Uncharacterized protein</fullName>
    </submittedName>
</protein>
<name>A0A1F8F4T8_9BACT</name>
<comment type="caution">
    <text evidence="1">The sequence shown here is derived from an EMBL/GenBank/DDBJ whole genome shotgun (WGS) entry which is preliminary data.</text>
</comment>
<dbReference type="EMBL" id="MGJL01000022">
    <property type="protein sequence ID" value="OGN07620.1"/>
    <property type="molecule type" value="Genomic_DNA"/>
</dbReference>
<organism evidence="1 2">
    <name type="scientific">Candidatus Yanofskybacteria bacterium RIFCSPHIGHO2_01_FULL_45_42</name>
    <dbReference type="NCBI Taxonomy" id="1802671"/>
    <lineage>
        <taxon>Bacteria</taxon>
        <taxon>Candidatus Yanofskyibacteriota</taxon>
    </lineage>
</organism>
<dbReference type="Proteomes" id="UP000178023">
    <property type="component" value="Unassembled WGS sequence"/>
</dbReference>
<dbReference type="AlphaFoldDB" id="A0A1F8F4T8"/>
<gene>
    <name evidence="1" type="ORF">A2750_04395</name>
</gene>
<evidence type="ECO:0000313" key="2">
    <source>
        <dbReference type="Proteomes" id="UP000178023"/>
    </source>
</evidence>
<evidence type="ECO:0000313" key="1">
    <source>
        <dbReference type="EMBL" id="OGN07620.1"/>
    </source>
</evidence>
<reference evidence="1 2" key="1">
    <citation type="journal article" date="2016" name="Nat. Commun.">
        <title>Thousands of microbial genomes shed light on interconnected biogeochemical processes in an aquifer system.</title>
        <authorList>
            <person name="Anantharaman K."/>
            <person name="Brown C.T."/>
            <person name="Hug L.A."/>
            <person name="Sharon I."/>
            <person name="Castelle C.J."/>
            <person name="Probst A.J."/>
            <person name="Thomas B.C."/>
            <person name="Singh A."/>
            <person name="Wilkins M.J."/>
            <person name="Karaoz U."/>
            <person name="Brodie E.L."/>
            <person name="Williams K.H."/>
            <person name="Hubbard S.S."/>
            <person name="Banfield J.F."/>
        </authorList>
    </citation>
    <scope>NUCLEOTIDE SEQUENCE [LARGE SCALE GENOMIC DNA]</scope>
</reference>